<feature type="domain" description="Peptidase C50" evidence="6">
    <location>
        <begin position="827"/>
        <end position="921"/>
    </location>
</feature>
<dbReference type="AlphaFoldDB" id="A0AAV0GTB2"/>
<evidence type="ECO:0000256" key="1">
    <source>
        <dbReference type="ARBA" id="ARBA00000451"/>
    </source>
</evidence>
<dbReference type="GO" id="GO:0005634">
    <property type="term" value="C:nucleus"/>
    <property type="evidence" value="ECO:0007669"/>
    <property type="project" value="InterPro"/>
</dbReference>
<keyword evidence="3" id="KW-0378">Hydrolase</keyword>
<keyword evidence="8" id="KW-1185">Reference proteome</keyword>
<proteinExistence type="predicted"/>
<feature type="region of interest" description="Disordered" evidence="5">
    <location>
        <begin position="420"/>
        <end position="441"/>
    </location>
</feature>
<dbReference type="InterPro" id="IPR030397">
    <property type="entry name" value="SEPARIN_core_dom"/>
</dbReference>
<evidence type="ECO:0000256" key="4">
    <source>
        <dbReference type="ARBA" id="ARBA00022829"/>
    </source>
</evidence>
<organism evidence="7 8">
    <name type="scientific">Linum tenue</name>
    <dbReference type="NCBI Taxonomy" id="586396"/>
    <lineage>
        <taxon>Eukaryota</taxon>
        <taxon>Viridiplantae</taxon>
        <taxon>Streptophyta</taxon>
        <taxon>Embryophyta</taxon>
        <taxon>Tracheophyta</taxon>
        <taxon>Spermatophyta</taxon>
        <taxon>Magnoliopsida</taxon>
        <taxon>eudicotyledons</taxon>
        <taxon>Gunneridae</taxon>
        <taxon>Pentapetalae</taxon>
        <taxon>rosids</taxon>
        <taxon>fabids</taxon>
        <taxon>Malpighiales</taxon>
        <taxon>Linaceae</taxon>
        <taxon>Linum</taxon>
    </lineage>
</organism>
<dbReference type="Proteomes" id="UP001154282">
    <property type="component" value="Unassembled WGS sequence"/>
</dbReference>
<evidence type="ECO:0000256" key="2">
    <source>
        <dbReference type="ARBA" id="ARBA00012489"/>
    </source>
</evidence>
<evidence type="ECO:0000313" key="7">
    <source>
        <dbReference type="EMBL" id="CAI0375639.1"/>
    </source>
</evidence>
<comment type="caution">
    <text evidence="7">The sequence shown here is derived from an EMBL/GenBank/DDBJ whole genome shotgun (WGS) entry which is preliminary data.</text>
</comment>
<dbReference type="EC" id="3.4.22.49" evidence="2"/>
<gene>
    <name evidence="7" type="ORF">LITE_LOCUS681</name>
</gene>
<evidence type="ECO:0000256" key="5">
    <source>
        <dbReference type="SAM" id="MobiDB-lite"/>
    </source>
</evidence>
<dbReference type="GO" id="GO:0072686">
    <property type="term" value="C:mitotic spindle"/>
    <property type="evidence" value="ECO:0007669"/>
    <property type="project" value="TreeGrafter"/>
</dbReference>
<comment type="catalytic activity">
    <reaction evidence="1">
        <text>All bonds known to be hydrolyzed by this endopeptidase have arginine in P1 and an acidic residue in P4. P6 is often occupied by an acidic residue or by a hydroxy-amino-acid residue, the phosphorylation of which enhances cleavage.</text>
        <dbReference type="EC" id="3.4.22.49"/>
    </reaction>
</comment>
<evidence type="ECO:0000313" key="8">
    <source>
        <dbReference type="Proteomes" id="UP001154282"/>
    </source>
</evidence>
<dbReference type="GO" id="GO:0004197">
    <property type="term" value="F:cysteine-type endopeptidase activity"/>
    <property type="evidence" value="ECO:0007669"/>
    <property type="project" value="InterPro"/>
</dbReference>
<dbReference type="GO" id="GO:0005737">
    <property type="term" value="C:cytoplasm"/>
    <property type="evidence" value="ECO:0007669"/>
    <property type="project" value="TreeGrafter"/>
</dbReference>
<name>A0AAV0GTB2_9ROSI</name>
<sequence>MRNGLGIYQKRNFKVPKKSWCRLMLESSVNQQLGDLTRSRLVTATEDISHELLSFAEGLYSSALEKLNLPKWKTPDSCLQDVENLVGNMDDSSVATYPEGIEFVICRAVPEVKAGVRKNRRTKNAPVSLLEENKSEVALNTRSTRSRCRSSQKQNVNSCAEPQTGILKGRETKSGCGLSQTSGEGWLLPEVKCCSVEGKGTCICNKGNCSISPSLDTKESGLLSHYIQMRWELACRRISIGLLDGIGRCHEIRARHHDQHKVSLQSISVLIGKNPFGLNQISMPSTTLLNLLSKECFRNVFAVELAQVLYNVCWISLKSYCIKDARNICCNFTQIKLPEAVSWLLQAFVLCREVPNLLKKVSRLLCAIYILSPSKGLFSLSSSSKVLSESHWASYFHQASLGTHLNYQFLLNKTQENKRRHAMDEQHLDHQDSSTSDLAEAKSHDLPRVAPPFVEDLENFVRDFFADLPCTTVIYVSLIGDQLAILLQELLAYPPSIHAWVLVSRLNSTNQPVVAALPVYSTLEALEDDCASSGYRDILKRNELIRKWQCPWGATVIDEVAPVFRHILEENHLSSSNLPLEDSKENRNAWWSRRKKLDCLLYEFLRSLEEKWFGPWRSLFFAELSNFKTMDAIESKLIRDLKSKCKVAVNQILFKVILGAGDEFDVETCIKQLFSVKKGCVVGKPGLSEEESLETQSEESEAVKRQIELAVQLLYEAHKKIQEAKEGASVKKEATILVLDSEVQVSFTFRHLHPYFLYCSPSSDFYCNEANVANPYQMLPWENLPTLRSQEVYRLPTVGSISWILDRSFRHQESGSTISVALPCIDPLDAFYVLNPSGDLDHTQAAFEEWFKDQNLGGKAGSAPTAEELALAVRNHDLFIYLGHGSGTQYISGDEIKKLEKCAATLLMGCSSGSLSLTGSYVPRGAPLYYLLAGSPVVVSNLWEVTDKDIDRFSKAILDSWMRERSDKDTARCNLVKEFDSMSIKGKGRKRVSKKKAPESVDSNDEDSTKHNSPNNRRPTVGSFMAQAREACTLKYLIGAAPVCYGVPTGIRRKEKVAQ</sequence>
<dbReference type="PANTHER" id="PTHR12792">
    <property type="entry name" value="EXTRA SPINDLE POLES 1-RELATED"/>
    <property type="match status" value="1"/>
</dbReference>
<dbReference type="GO" id="GO:0006508">
    <property type="term" value="P:proteolysis"/>
    <property type="evidence" value="ECO:0007669"/>
    <property type="project" value="InterPro"/>
</dbReference>
<dbReference type="PROSITE" id="PS51700">
    <property type="entry name" value="SEPARIN"/>
    <property type="match status" value="1"/>
</dbReference>
<dbReference type="PANTHER" id="PTHR12792:SF0">
    <property type="entry name" value="SEPARIN"/>
    <property type="match status" value="1"/>
</dbReference>
<feature type="region of interest" description="Disordered" evidence="5">
    <location>
        <begin position="986"/>
        <end position="1021"/>
    </location>
</feature>
<dbReference type="EMBL" id="CAMGYJ010000002">
    <property type="protein sequence ID" value="CAI0375639.1"/>
    <property type="molecule type" value="Genomic_DNA"/>
</dbReference>
<feature type="compositionally biased region" description="Basic residues" evidence="5">
    <location>
        <begin position="986"/>
        <end position="995"/>
    </location>
</feature>
<evidence type="ECO:0000256" key="3">
    <source>
        <dbReference type="ARBA" id="ARBA00022801"/>
    </source>
</evidence>
<reference evidence="7" key="1">
    <citation type="submission" date="2022-08" db="EMBL/GenBank/DDBJ databases">
        <authorList>
            <person name="Gutierrez-Valencia J."/>
        </authorList>
    </citation>
    <scope>NUCLEOTIDE SEQUENCE</scope>
</reference>
<dbReference type="GO" id="GO:0051307">
    <property type="term" value="P:meiotic chromosome separation"/>
    <property type="evidence" value="ECO:0007669"/>
    <property type="project" value="TreeGrafter"/>
</dbReference>
<dbReference type="InterPro" id="IPR005314">
    <property type="entry name" value="Peptidase_C50"/>
</dbReference>
<protein>
    <recommendedName>
        <fullName evidence="2">separase</fullName>
        <ecNumber evidence="2">3.4.22.49</ecNumber>
    </recommendedName>
</protein>
<keyword evidence="4" id="KW-0159">Chromosome partition</keyword>
<feature type="compositionally biased region" description="Basic and acidic residues" evidence="5">
    <location>
        <begin position="422"/>
        <end position="432"/>
    </location>
</feature>
<evidence type="ECO:0000259" key="6">
    <source>
        <dbReference type="PROSITE" id="PS51700"/>
    </source>
</evidence>
<accession>A0AAV0GTB2</accession>
<dbReference type="Pfam" id="PF03568">
    <property type="entry name" value="Separin_C"/>
    <property type="match status" value="2"/>
</dbReference>